<evidence type="ECO:0000313" key="1">
    <source>
        <dbReference type="EMBL" id="MDC0666853.1"/>
    </source>
</evidence>
<reference evidence="1 2" key="1">
    <citation type="submission" date="2022-11" db="EMBL/GenBank/DDBJ databases">
        <title>Minimal conservation of predation-associated metabolite biosynthetic gene clusters underscores biosynthetic potential of Myxococcota including descriptions for ten novel species: Archangium lansinium sp. nov., Myxococcus landrumus sp. nov., Nannocystis bai.</title>
        <authorList>
            <person name="Ahearne A."/>
            <person name="Stevens C."/>
            <person name="Dowd S."/>
        </authorList>
    </citation>
    <scope>NUCLEOTIDE SEQUENCE [LARGE SCALE GENOMIC DNA]</scope>
    <source>
        <strain evidence="1 2">NCELM</strain>
    </source>
</reference>
<dbReference type="EMBL" id="JAQNDN010000001">
    <property type="protein sequence ID" value="MDC0666853.1"/>
    <property type="molecule type" value="Genomic_DNA"/>
</dbReference>
<evidence type="ECO:0000313" key="2">
    <source>
        <dbReference type="Proteomes" id="UP001217838"/>
    </source>
</evidence>
<dbReference type="Proteomes" id="UP001217838">
    <property type="component" value="Unassembled WGS sequence"/>
</dbReference>
<keyword evidence="2" id="KW-1185">Reference proteome</keyword>
<gene>
    <name evidence="1" type="ORF">POL58_03860</name>
</gene>
<accession>A0ABT5AYE5</accession>
<organism evidence="1 2">
    <name type="scientific">Nannocystis radixulma</name>
    <dbReference type="NCBI Taxonomy" id="2995305"/>
    <lineage>
        <taxon>Bacteria</taxon>
        <taxon>Pseudomonadati</taxon>
        <taxon>Myxococcota</taxon>
        <taxon>Polyangia</taxon>
        <taxon>Nannocystales</taxon>
        <taxon>Nannocystaceae</taxon>
        <taxon>Nannocystis</taxon>
    </lineage>
</organism>
<sequence>MQLSLSGRAKRQVEGNWVTPPCNPYDYGGVSGSSGVIDGVQRDTSIGLSICLEHSEQVVMCSAEHTRGYLEKAELDAALALCKSFAVEH</sequence>
<evidence type="ECO:0008006" key="3">
    <source>
        <dbReference type="Google" id="ProtNLM"/>
    </source>
</evidence>
<name>A0ABT5AYE5_9BACT</name>
<dbReference type="RefSeq" id="WP_271994582.1">
    <property type="nucleotide sequence ID" value="NZ_JAQNDN010000001.1"/>
</dbReference>
<protein>
    <recommendedName>
        <fullName evidence="3">RNase H type-1 domain-containing protein</fullName>
    </recommendedName>
</protein>
<comment type="caution">
    <text evidence="1">The sequence shown here is derived from an EMBL/GenBank/DDBJ whole genome shotgun (WGS) entry which is preliminary data.</text>
</comment>
<proteinExistence type="predicted"/>